<comment type="caution">
    <text evidence="3">The sequence shown here is derived from an EMBL/GenBank/DDBJ whole genome shotgun (WGS) entry which is preliminary data.</text>
</comment>
<feature type="domain" description="Rad21/Rec8-like protein C-terminal eukaryotic" evidence="2">
    <location>
        <begin position="567"/>
        <end position="616"/>
    </location>
</feature>
<dbReference type="InterPro" id="IPR006909">
    <property type="entry name" value="Rad21/Rec8_C_eu"/>
</dbReference>
<dbReference type="GO" id="GO:0003682">
    <property type="term" value="F:chromatin binding"/>
    <property type="evidence" value="ECO:0007669"/>
    <property type="project" value="TreeGrafter"/>
</dbReference>
<dbReference type="AlphaFoldDB" id="A0A2G8KLE1"/>
<dbReference type="GO" id="GO:0051177">
    <property type="term" value="P:meiotic sister chromatid cohesion"/>
    <property type="evidence" value="ECO:0007669"/>
    <property type="project" value="TreeGrafter"/>
</dbReference>
<dbReference type="PANTHER" id="PTHR12585">
    <property type="entry name" value="SCC1 / RAD21 FAMILY MEMBER"/>
    <property type="match status" value="1"/>
</dbReference>
<reference evidence="3 4" key="1">
    <citation type="journal article" date="2017" name="PLoS Biol.">
        <title>The sea cucumber genome provides insights into morphological evolution and visceral regeneration.</title>
        <authorList>
            <person name="Zhang X."/>
            <person name="Sun L."/>
            <person name="Yuan J."/>
            <person name="Sun Y."/>
            <person name="Gao Y."/>
            <person name="Zhang L."/>
            <person name="Li S."/>
            <person name="Dai H."/>
            <person name="Hamel J.F."/>
            <person name="Liu C."/>
            <person name="Yu Y."/>
            <person name="Liu S."/>
            <person name="Lin W."/>
            <person name="Guo K."/>
            <person name="Jin S."/>
            <person name="Xu P."/>
            <person name="Storey K.B."/>
            <person name="Huan P."/>
            <person name="Zhang T."/>
            <person name="Zhou Y."/>
            <person name="Zhang J."/>
            <person name="Lin C."/>
            <person name="Li X."/>
            <person name="Xing L."/>
            <person name="Huo D."/>
            <person name="Sun M."/>
            <person name="Wang L."/>
            <person name="Mercier A."/>
            <person name="Li F."/>
            <person name="Yang H."/>
            <person name="Xiang J."/>
        </authorList>
    </citation>
    <scope>NUCLEOTIDE SEQUENCE [LARGE SCALE GENOMIC DNA]</scope>
    <source>
        <strain evidence="3">Shaxun</strain>
        <tissue evidence="3">Muscle</tissue>
    </source>
</reference>
<dbReference type="Pfam" id="PF04824">
    <property type="entry name" value="Rad21_Rec8"/>
    <property type="match status" value="1"/>
</dbReference>
<protein>
    <submittedName>
        <fullName evidence="3">Putative meiotic recombination protein REC8-like</fullName>
    </submittedName>
</protein>
<sequence>MDQKGSSCQMKVSTSNMKSIFILTVEVQRLHRQFSSTRLMLSESFINDPFQLPKTSRTATACTLPSPDLGHFSGAWHQEMMPPPHVFEEEYFYSGTMRGSHSFKSPDRPVSPIQELEEFSDVQPHVVSNINEITLREEEPLLPVDFQEGVLDDLTGLIGDHMEETLASVPLPDDEEFILSGIGDGDNILTSPQKHREMWTIEEGTGKLVLSPIEKRSSKRIAKSTKESLTREGSLSPDADRDGLDKRSSDEGGPPEFKTPQSPSGQAVDVPILRLAAIREQEETPPSAPKRGRKRRRQLLFVDLKTQLSKTEIRSSMEDFEKTIERDTGVLLLAAVFSLMILANPDPLPSVKELFSEPGRKAAKMSPTLVELWREGSKFRPPLDNEPEDRIWSLDYLREPEPGLSSSPEYDLPEVPELGRGDVSTEQLRGHSSKIEDSRMSSKMDDTPASLNITDVARLSQSREGSRQGSFIAEPGMPRLRRAEESIEEEGLIGRDGSLIETLPQLDELLIPEGPELGLIEESVQIGEDFDVRAMEMSTSEDEDNGIPHEQLYQKIAELTPGDEGTSFQELVPLSTDRKVAAKIFATCLEYAKDGLISVRQSKAFSDIFIYRRSRMEV</sequence>
<dbReference type="OrthoDB" id="10071381at2759"/>
<feature type="region of interest" description="Disordered" evidence="1">
    <location>
        <begin position="215"/>
        <end position="268"/>
    </location>
</feature>
<dbReference type="InterPro" id="IPR036390">
    <property type="entry name" value="WH_DNA-bd_sf"/>
</dbReference>
<dbReference type="SUPFAM" id="SSF46785">
    <property type="entry name" value="Winged helix' DNA-binding domain"/>
    <property type="match status" value="1"/>
</dbReference>
<keyword evidence="4" id="KW-1185">Reference proteome</keyword>
<feature type="region of interest" description="Disordered" evidence="1">
    <location>
        <begin position="402"/>
        <end position="448"/>
    </location>
</feature>
<dbReference type="InterPro" id="IPR023093">
    <property type="entry name" value="ScpA-like_C"/>
</dbReference>
<dbReference type="Gene3D" id="1.10.10.580">
    <property type="entry name" value="Structural maintenance of chromosome 1. Chain E"/>
    <property type="match status" value="1"/>
</dbReference>
<organism evidence="3 4">
    <name type="scientific">Stichopus japonicus</name>
    <name type="common">Sea cucumber</name>
    <dbReference type="NCBI Taxonomy" id="307972"/>
    <lineage>
        <taxon>Eukaryota</taxon>
        <taxon>Metazoa</taxon>
        <taxon>Echinodermata</taxon>
        <taxon>Eleutherozoa</taxon>
        <taxon>Echinozoa</taxon>
        <taxon>Holothuroidea</taxon>
        <taxon>Aspidochirotacea</taxon>
        <taxon>Aspidochirotida</taxon>
        <taxon>Stichopodidae</taxon>
        <taxon>Apostichopus</taxon>
    </lineage>
</organism>
<dbReference type="CDD" id="cd21794">
    <property type="entry name" value="Rad21_Rec8_M_Rec8"/>
    <property type="match status" value="1"/>
</dbReference>
<accession>A0A2G8KLE1</accession>
<dbReference type="EMBL" id="MRZV01000500">
    <property type="protein sequence ID" value="PIK48826.1"/>
    <property type="molecule type" value="Genomic_DNA"/>
</dbReference>
<evidence type="ECO:0000313" key="4">
    <source>
        <dbReference type="Proteomes" id="UP000230750"/>
    </source>
</evidence>
<dbReference type="GO" id="GO:0006302">
    <property type="term" value="P:double-strand break repair"/>
    <property type="evidence" value="ECO:0007669"/>
    <property type="project" value="TreeGrafter"/>
</dbReference>
<feature type="compositionally biased region" description="Basic and acidic residues" evidence="1">
    <location>
        <begin position="238"/>
        <end position="250"/>
    </location>
</feature>
<proteinExistence type="predicted"/>
<feature type="compositionally biased region" description="Basic and acidic residues" evidence="1">
    <location>
        <begin position="433"/>
        <end position="446"/>
    </location>
</feature>
<dbReference type="Proteomes" id="UP000230750">
    <property type="component" value="Unassembled WGS sequence"/>
</dbReference>
<dbReference type="PANTHER" id="PTHR12585:SF27">
    <property type="entry name" value="MEIOTIC RECOMBINATION PROTEIN REC8 HOMOLOG"/>
    <property type="match status" value="1"/>
</dbReference>
<name>A0A2G8KLE1_STIJA</name>
<gene>
    <name evidence="3" type="ORF">BSL78_14322</name>
</gene>
<evidence type="ECO:0000256" key="1">
    <source>
        <dbReference type="SAM" id="MobiDB-lite"/>
    </source>
</evidence>
<dbReference type="InterPro" id="IPR039781">
    <property type="entry name" value="Rad21/Rec8-like"/>
</dbReference>
<dbReference type="GO" id="GO:0030893">
    <property type="term" value="C:meiotic cohesin complex"/>
    <property type="evidence" value="ECO:0007669"/>
    <property type="project" value="TreeGrafter"/>
</dbReference>
<dbReference type="STRING" id="307972.A0A2G8KLE1"/>
<evidence type="ECO:0000313" key="3">
    <source>
        <dbReference type="EMBL" id="PIK48826.1"/>
    </source>
</evidence>
<evidence type="ECO:0000259" key="2">
    <source>
        <dbReference type="Pfam" id="PF04824"/>
    </source>
</evidence>